<dbReference type="SMART" id="SM00849">
    <property type="entry name" value="Lactamase_B"/>
    <property type="match status" value="1"/>
</dbReference>
<keyword evidence="3" id="KW-0378">Hydrolase</keyword>
<dbReference type="CDD" id="cd06262">
    <property type="entry name" value="metallo-hydrolase-like_MBL-fold"/>
    <property type="match status" value="1"/>
</dbReference>
<evidence type="ECO:0000259" key="5">
    <source>
        <dbReference type="SMART" id="SM00849"/>
    </source>
</evidence>
<name>A0A0G0B1C3_9BACT</name>
<evidence type="ECO:0000256" key="2">
    <source>
        <dbReference type="ARBA" id="ARBA00022723"/>
    </source>
</evidence>
<sequence length="205" mass="23314">MRIVKYSLGQLQANCYFLIDGQNCLIVDPADDASFILEELQRQHFNLVGMLATHGHFDHIGAVGEIQLSLNVPLYIFKEDQFLTDRLNETAKYFLGFDPHFVRPSKIKYLDSAKFRIENLEFRIIKTPGHTPGSCSLYFAEENALFTGDTLFKEGIGRTDLSYSSKDDLKKSLKKIFKLPKGTVIYPGHGEESSLQEEEKILTTL</sequence>
<accession>A0A0G0B1C3</accession>
<dbReference type="InterPro" id="IPR036866">
    <property type="entry name" value="RibonucZ/Hydroxyglut_hydro"/>
</dbReference>
<dbReference type="PANTHER" id="PTHR46233">
    <property type="entry name" value="HYDROXYACYLGLUTATHIONE HYDROLASE GLOC"/>
    <property type="match status" value="1"/>
</dbReference>
<organism evidence="6 7">
    <name type="scientific">Candidatus Roizmanbacteria bacterium GW2011_GWC2_34_23</name>
    <dbReference type="NCBI Taxonomy" id="1618484"/>
    <lineage>
        <taxon>Bacteria</taxon>
        <taxon>Candidatus Roizmaniibacteriota</taxon>
    </lineage>
</organism>
<dbReference type="Proteomes" id="UP000034004">
    <property type="component" value="Unassembled WGS sequence"/>
</dbReference>
<protein>
    <submittedName>
        <fullName evidence="6">Beta-lactamase domain protein</fullName>
    </submittedName>
</protein>
<comment type="cofactor">
    <cofactor evidence="1">
        <name>Zn(2+)</name>
        <dbReference type="ChEBI" id="CHEBI:29105"/>
    </cofactor>
</comment>
<dbReference type="EMBL" id="LBPR01000002">
    <property type="protein sequence ID" value="KKP63119.1"/>
    <property type="molecule type" value="Genomic_DNA"/>
</dbReference>
<feature type="domain" description="Metallo-beta-lactamase" evidence="5">
    <location>
        <begin position="12"/>
        <end position="189"/>
    </location>
</feature>
<comment type="caution">
    <text evidence="6">The sequence shown here is derived from an EMBL/GenBank/DDBJ whole genome shotgun (WGS) entry which is preliminary data.</text>
</comment>
<evidence type="ECO:0000256" key="1">
    <source>
        <dbReference type="ARBA" id="ARBA00001947"/>
    </source>
</evidence>
<dbReference type="GO" id="GO:0016787">
    <property type="term" value="F:hydrolase activity"/>
    <property type="evidence" value="ECO:0007669"/>
    <property type="project" value="UniProtKB-KW"/>
</dbReference>
<dbReference type="Pfam" id="PF00753">
    <property type="entry name" value="Lactamase_B"/>
    <property type="match status" value="1"/>
</dbReference>
<dbReference type="GO" id="GO:0046872">
    <property type="term" value="F:metal ion binding"/>
    <property type="evidence" value="ECO:0007669"/>
    <property type="project" value="UniProtKB-KW"/>
</dbReference>
<dbReference type="SUPFAM" id="SSF56281">
    <property type="entry name" value="Metallo-hydrolase/oxidoreductase"/>
    <property type="match status" value="1"/>
</dbReference>
<gene>
    <name evidence="6" type="ORF">UR56_C0002G0096</name>
</gene>
<dbReference type="AlphaFoldDB" id="A0A0G0B1C3"/>
<proteinExistence type="predicted"/>
<evidence type="ECO:0000256" key="3">
    <source>
        <dbReference type="ARBA" id="ARBA00022801"/>
    </source>
</evidence>
<dbReference type="STRING" id="1618484.UR56_C0002G0096"/>
<evidence type="ECO:0000256" key="4">
    <source>
        <dbReference type="ARBA" id="ARBA00022833"/>
    </source>
</evidence>
<reference evidence="6 7" key="1">
    <citation type="journal article" date="2015" name="Nature">
        <title>rRNA introns, odd ribosomes, and small enigmatic genomes across a large radiation of phyla.</title>
        <authorList>
            <person name="Brown C.T."/>
            <person name="Hug L.A."/>
            <person name="Thomas B.C."/>
            <person name="Sharon I."/>
            <person name="Castelle C.J."/>
            <person name="Singh A."/>
            <person name="Wilkins M.J."/>
            <person name="Williams K.H."/>
            <person name="Banfield J.F."/>
        </authorList>
    </citation>
    <scope>NUCLEOTIDE SEQUENCE [LARGE SCALE GENOMIC DNA]</scope>
</reference>
<evidence type="ECO:0000313" key="7">
    <source>
        <dbReference type="Proteomes" id="UP000034004"/>
    </source>
</evidence>
<dbReference type="InterPro" id="IPR001279">
    <property type="entry name" value="Metallo-B-lactamas"/>
</dbReference>
<dbReference type="Gene3D" id="3.60.15.10">
    <property type="entry name" value="Ribonuclease Z/Hydroxyacylglutathione hydrolase-like"/>
    <property type="match status" value="1"/>
</dbReference>
<dbReference type="InterPro" id="IPR051453">
    <property type="entry name" value="MBL_Glyoxalase_II"/>
</dbReference>
<keyword evidence="2" id="KW-0479">Metal-binding</keyword>
<evidence type="ECO:0000313" key="6">
    <source>
        <dbReference type="EMBL" id="KKP63119.1"/>
    </source>
</evidence>
<dbReference type="PANTHER" id="PTHR46233:SF3">
    <property type="entry name" value="HYDROXYACYLGLUTATHIONE HYDROLASE GLOC"/>
    <property type="match status" value="1"/>
</dbReference>
<keyword evidence="4" id="KW-0862">Zinc</keyword>